<evidence type="ECO:0000256" key="9">
    <source>
        <dbReference type="ARBA" id="ARBA00023136"/>
    </source>
</evidence>
<dbReference type="NCBIfam" id="NF009438">
    <property type="entry name" value="PRK12797.1"/>
    <property type="match status" value="1"/>
</dbReference>
<evidence type="ECO:0000256" key="11">
    <source>
        <dbReference type="ARBA" id="ARBA00023225"/>
    </source>
</evidence>
<keyword evidence="11 12" id="KW-1006">Bacterial flagellum protein export</keyword>
<keyword evidence="3 12" id="KW-0813">Transport</keyword>
<reference evidence="14 15" key="2">
    <citation type="submission" date="2018-12" db="EMBL/GenBank/DDBJ databases">
        <title>Rhizobacter gummiphilus sp. nov., a rubber-degrading bacterium isolated from the soil of a botanical garden in Japan.</title>
        <authorList>
            <person name="Shunsuke S.S."/>
        </authorList>
    </citation>
    <scope>NUCLEOTIDE SEQUENCE [LARGE SCALE GENOMIC DNA]</scope>
    <source>
        <strain evidence="14 15">S-16</strain>
    </source>
</reference>
<dbReference type="PANTHER" id="PTHR30587">
    <property type="entry name" value="FLAGELLAR BIOSYNTHETIC PROTEIN FLIP"/>
    <property type="match status" value="1"/>
</dbReference>
<keyword evidence="10" id="KW-0975">Bacterial flagellum</keyword>
<dbReference type="PRINTS" id="PR01302">
    <property type="entry name" value="TYPE3IMPPROT"/>
</dbReference>
<dbReference type="InterPro" id="IPR005838">
    <property type="entry name" value="T3SS_IM_P"/>
</dbReference>
<dbReference type="GO" id="GO:0009425">
    <property type="term" value="C:bacterial-type flagellum basal body"/>
    <property type="evidence" value="ECO:0007669"/>
    <property type="project" value="UniProtKB-SubCell"/>
</dbReference>
<dbReference type="PROSITE" id="PS01060">
    <property type="entry name" value="FLIP_1"/>
    <property type="match status" value="1"/>
</dbReference>
<keyword evidence="14" id="KW-0969">Cilium</keyword>
<dbReference type="OrthoDB" id="9805111at2"/>
<dbReference type="GO" id="GO:0005886">
    <property type="term" value="C:plasma membrane"/>
    <property type="evidence" value="ECO:0007669"/>
    <property type="project" value="UniProtKB-SubCell"/>
</dbReference>
<feature type="transmembrane region" description="Helical" evidence="12">
    <location>
        <begin position="55"/>
        <end position="85"/>
    </location>
</feature>
<dbReference type="EMBL" id="QUSW01000001">
    <property type="protein sequence ID" value="RQP26900.1"/>
    <property type="molecule type" value="Genomic_DNA"/>
</dbReference>
<keyword evidence="15" id="KW-1185">Reference proteome</keyword>
<evidence type="ECO:0000256" key="4">
    <source>
        <dbReference type="ARBA" id="ARBA00022475"/>
    </source>
</evidence>
<dbReference type="GO" id="GO:0044781">
    <property type="term" value="P:bacterial-type flagellum organization"/>
    <property type="evidence" value="ECO:0007669"/>
    <property type="project" value="UniProtKB-UniRule"/>
</dbReference>
<dbReference type="PROSITE" id="PS01061">
    <property type="entry name" value="FLIP_2"/>
    <property type="match status" value="1"/>
</dbReference>
<comment type="subcellular location">
    <subcellularLocation>
        <location evidence="12">Cell membrane</location>
        <topology evidence="12">Multi-pass membrane protein</topology>
    </subcellularLocation>
    <subcellularLocation>
        <location evidence="12">Bacterial flagellum basal body</location>
    </subcellularLocation>
</comment>
<protein>
    <recommendedName>
        <fullName evidence="2 12">Flagellar biosynthetic protein FliP</fullName>
    </recommendedName>
</protein>
<organism evidence="14 15">
    <name type="scientific">Piscinibacter terrae</name>
    <dbReference type="NCBI Taxonomy" id="2496871"/>
    <lineage>
        <taxon>Bacteria</taxon>
        <taxon>Pseudomonadati</taxon>
        <taxon>Pseudomonadota</taxon>
        <taxon>Betaproteobacteria</taxon>
        <taxon>Burkholderiales</taxon>
        <taxon>Sphaerotilaceae</taxon>
        <taxon>Piscinibacter</taxon>
    </lineage>
</organism>
<comment type="similarity">
    <text evidence="1 12">Belongs to the FliP/MopC/SpaP family.</text>
</comment>
<dbReference type="Proteomes" id="UP000267464">
    <property type="component" value="Unassembled WGS sequence"/>
</dbReference>
<reference evidence="14 15" key="1">
    <citation type="submission" date="2018-08" db="EMBL/GenBank/DDBJ databases">
        <authorList>
            <person name="Khan S.A."/>
            <person name="Jeon C.O."/>
            <person name="Chun B.H."/>
            <person name="Jeong S.E."/>
        </authorList>
    </citation>
    <scope>NUCLEOTIDE SEQUENCE [LARGE SCALE GENOMIC DNA]</scope>
    <source>
        <strain evidence="14 15">S-16</strain>
    </source>
</reference>
<evidence type="ECO:0000256" key="12">
    <source>
        <dbReference type="RuleBase" id="RU362069"/>
    </source>
</evidence>
<proteinExistence type="inferred from homology"/>
<dbReference type="PANTHER" id="PTHR30587:SF0">
    <property type="entry name" value="FLAGELLAR BIOSYNTHETIC PROTEIN FLIP"/>
    <property type="match status" value="1"/>
</dbReference>
<feature type="signal peptide" evidence="13">
    <location>
        <begin position="1"/>
        <end position="20"/>
    </location>
</feature>
<keyword evidence="8 12" id="KW-1133">Transmembrane helix</keyword>
<comment type="caution">
    <text evidence="14">The sequence shown here is derived from an EMBL/GenBank/DDBJ whole genome shotgun (WGS) entry which is preliminary data.</text>
</comment>
<accession>A0A3N7HWX5</accession>
<evidence type="ECO:0000256" key="7">
    <source>
        <dbReference type="ARBA" id="ARBA00022927"/>
    </source>
</evidence>
<keyword evidence="14" id="KW-0966">Cell projection</keyword>
<dbReference type="AlphaFoldDB" id="A0A3N7HWX5"/>
<keyword evidence="13" id="KW-0732">Signal</keyword>
<keyword evidence="5 12" id="KW-0812">Transmembrane</keyword>
<evidence type="ECO:0000256" key="1">
    <source>
        <dbReference type="ARBA" id="ARBA00006257"/>
    </source>
</evidence>
<feature type="chain" id="PRO_5018331934" description="Flagellar biosynthetic protein FliP" evidence="13">
    <location>
        <begin position="21"/>
        <end position="255"/>
    </location>
</feature>
<evidence type="ECO:0000256" key="3">
    <source>
        <dbReference type="ARBA" id="ARBA00022448"/>
    </source>
</evidence>
<evidence type="ECO:0000313" key="15">
    <source>
        <dbReference type="Proteomes" id="UP000267464"/>
    </source>
</evidence>
<dbReference type="InterPro" id="IPR005837">
    <property type="entry name" value="FliP"/>
</dbReference>
<keyword evidence="4 12" id="KW-1003">Cell membrane</keyword>
<gene>
    <name evidence="12 14" type="primary">fliP</name>
    <name evidence="14" type="ORF">DZC73_06665</name>
</gene>
<dbReference type="NCBIfam" id="TIGR01103">
    <property type="entry name" value="fliP"/>
    <property type="match status" value="1"/>
</dbReference>
<comment type="caution">
    <text evidence="12">Lacks conserved residue(s) required for the propagation of feature annotation.</text>
</comment>
<evidence type="ECO:0000256" key="2">
    <source>
        <dbReference type="ARBA" id="ARBA00021714"/>
    </source>
</evidence>
<feature type="transmembrane region" description="Helical" evidence="12">
    <location>
        <begin position="193"/>
        <end position="216"/>
    </location>
</feature>
<feature type="transmembrane region" description="Helical" evidence="12">
    <location>
        <begin position="228"/>
        <end position="247"/>
    </location>
</feature>
<dbReference type="GO" id="GO:0009306">
    <property type="term" value="P:protein secretion"/>
    <property type="evidence" value="ECO:0007669"/>
    <property type="project" value="UniProtKB-UniRule"/>
</dbReference>
<keyword evidence="9 12" id="KW-0472">Membrane</keyword>
<dbReference type="Pfam" id="PF00813">
    <property type="entry name" value="FliP"/>
    <property type="match status" value="1"/>
</dbReference>
<keyword evidence="14" id="KW-0282">Flagellum</keyword>
<evidence type="ECO:0000256" key="5">
    <source>
        <dbReference type="ARBA" id="ARBA00022692"/>
    </source>
</evidence>
<keyword evidence="6 12" id="KW-1005">Bacterial flagellum biogenesis</keyword>
<dbReference type="PRINTS" id="PR00951">
    <property type="entry name" value="FLGBIOSNFLIP"/>
</dbReference>
<comment type="function">
    <text evidence="12">Plays a role in the flagellum-specific transport system.</text>
</comment>
<evidence type="ECO:0000313" key="14">
    <source>
        <dbReference type="EMBL" id="RQP26900.1"/>
    </source>
</evidence>
<evidence type="ECO:0000256" key="10">
    <source>
        <dbReference type="ARBA" id="ARBA00023143"/>
    </source>
</evidence>
<evidence type="ECO:0000256" key="13">
    <source>
        <dbReference type="SAM" id="SignalP"/>
    </source>
</evidence>
<name>A0A3N7HWX5_9BURK</name>
<evidence type="ECO:0000256" key="8">
    <source>
        <dbReference type="ARBA" id="ARBA00022989"/>
    </source>
</evidence>
<sequence length="255" mass="27246">MVQVLLVLLATLACAPLAMAAAQAPNAAALSDPIRVVAANPLGGNPAELSSALRIFLLLTALSLIPAVLICTTAFVRIVIVLSMVRHAIGLQDSPPNMVIMSLSLFLTVFAMSPVATQINESAVAPYQAGKISLEQALDQGKRPLKEFMVRQTRESDLSLMVELANAPAPQSLDDISMVHLIPAFMLSELRTAFQIGFVIFLPFLLIDIVVSSVLMSLGMMMVPPATIAIPVKILLFVLIDGWHLLIKALMGTIV</sequence>
<evidence type="ECO:0000256" key="6">
    <source>
        <dbReference type="ARBA" id="ARBA00022795"/>
    </source>
</evidence>
<keyword evidence="7 12" id="KW-0653">Protein transport</keyword>